<keyword evidence="3" id="KW-1185">Reference proteome</keyword>
<dbReference type="GO" id="GO:0043546">
    <property type="term" value="F:molybdopterin cofactor binding"/>
    <property type="evidence" value="ECO:0007669"/>
    <property type="project" value="TreeGrafter"/>
</dbReference>
<dbReference type="InterPro" id="IPR036374">
    <property type="entry name" value="OxRdtase_Mopterin-bd_sf"/>
</dbReference>
<evidence type="ECO:0000259" key="1">
    <source>
        <dbReference type="Pfam" id="PF00174"/>
    </source>
</evidence>
<dbReference type="AlphaFoldDB" id="A0A8H5N9C6"/>
<feature type="domain" description="Oxidoreductase molybdopterin-binding" evidence="1">
    <location>
        <begin position="43"/>
        <end position="171"/>
    </location>
</feature>
<proteinExistence type="predicted"/>
<dbReference type="InterPro" id="IPR000572">
    <property type="entry name" value="OxRdtase_Mopterin-bd_dom"/>
</dbReference>
<dbReference type="SUPFAM" id="SSF56524">
    <property type="entry name" value="Oxidoreductase molybdopterin-binding domain"/>
    <property type="match status" value="1"/>
</dbReference>
<dbReference type="PANTHER" id="PTHR19372">
    <property type="entry name" value="SULFITE REDUCTASE"/>
    <property type="match status" value="1"/>
</dbReference>
<dbReference type="Proteomes" id="UP000522262">
    <property type="component" value="Unassembled WGS sequence"/>
</dbReference>
<dbReference type="InterPro" id="IPR008335">
    <property type="entry name" value="Mopterin_OxRdtase_euk"/>
</dbReference>
<protein>
    <submittedName>
        <fullName evidence="2">Sulfite oxidase</fullName>
    </submittedName>
</protein>
<dbReference type="Pfam" id="PF00174">
    <property type="entry name" value="Oxidored_molyb"/>
    <property type="match status" value="1"/>
</dbReference>
<accession>A0A8H5N9C6</accession>
<name>A0A8H5N9C6_9HYPO</name>
<gene>
    <name evidence="2" type="ORF">FMEXI_1116</name>
</gene>
<dbReference type="PRINTS" id="PR00407">
    <property type="entry name" value="EUMOPTERIN"/>
</dbReference>
<evidence type="ECO:0000313" key="3">
    <source>
        <dbReference type="Proteomes" id="UP000522262"/>
    </source>
</evidence>
<dbReference type="EMBL" id="JAAOAM010000025">
    <property type="protein sequence ID" value="KAF5556644.1"/>
    <property type="molecule type" value="Genomic_DNA"/>
</dbReference>
<comment type="caution">
    <text evidence="2">The sequence shown here is derived from an EMBL/GenBank/DDBJ whole genome shotgun (WGS) entry which is preliminary data.</text>
</comment>
<dbReference type="GO" id="GO:0006790">
    <property type="term" value="P:sulfur compound metabolic process"/>
    <property type="evidence" value="ECO:0007669"/>
    <property type="project" value="TreeGrafter"/>
</dbReference>
<dbReference type="GO" id="GO:0008482">
    <property type="term" value="F:sulfite oxidase activity"/>
    <property type="evidence" value="ECO:0007669"/>
    <property type="project" value="TreeGrafter"/>
</dbReference>
<dbReference type="PANTHER" id="PTHR19372:SF6">
    <property type="entry name" value="SULFITE OXIDASE"/>
    <property type="match status" value="1"/>
</dbReference>
<organism evidence="2 3">
    <name type="scientific">Fusarium mexicanum</name>
    <dbReference type="NCBI Taxonomy" id="751941"/>
    <lineage>
        <taxon>Eukaryota</taxon>
        <taxon>Fungi</taxon>
        <taxon>Dikarya</taxon>
        <taxon>Ascomycota</taxon>
        <taxon>Pezizomycotina</taxon>
        <taxon>Sordariomycetes</taxon>
        <taxon>Hypocreomycetidae</taxon>
        <taxon>Hypocreales</taxon>
        <taxon>Nectriaceae</taxon>
        <taxon>Fusarium</taxon>
        <taxon>Fusarium fujikuroi species complex</taxon>
    </lineage>
</organism>
<dbReference type="GO" id="GO:0005739">
    <property type="term" value="C:mitochondrion"/>
    <property type="evidence" value="ECO:0007669"/>
    <property type="project" value="TreeGrafter"/>
</dbReference>
<reference evidence="2 3" key="1">
    <citation type="submission" date="2020-05" db="EMBL/GenBank/DDBJ databases">
        <title>Identification and distribution of gene clusters putatively required for synthesis of sphingolipid metabolism inhibitors in phylogenetically diverse species of the filamentous fungus Fusarium.</title>
        <authorList>
            <person name="Kim H.-S."/>
            <person name="Busman M."/>
            <person name="Brown D.W."/>
            <person name="Divon H."/>
            <person name="Uhlig S."/>
            <person name="Proctor R.H."/>
        </authorList>
    </citation>
    <scope>NUCLEOTIDE SEQUENCE [LARGE SCALE GENOMIC DNA]</scope>
    <source>
        <strain evidence="2 3">NRRL 53147</strain>
    </source>
</reference>
<dbReference type="Gene3D" id="3.90.420.10">
    <property type="entry name" value="Oxidoreductase, molybdopterin-binding domain"/>
    <property type="match status" value="1"/>
</dbReference>
<evidence type="ECO:0000313" key="2">
    <source>
        <dbReference type="EMBL" id="KAF5556644.1"/>
    </source>
</evidence>
<dbReference type="GO" id="GO:0020037">
    <property type="term" value="F:heme binding"/>
    <property type="evidence" value="ECO:0007669"/>
    <property type="project" value="TreeGrafter"/>
</dbReference>
<sequence length="174" mass="19513">MSALEKHPDMLHLLEFPCNGEVPKSLLTKDYIKPNELHFVRNHGGIPDIDTNVYDIRLDRLVNDPKTLILADLQNQSELVTIQCTGTCRFKQIVEYPGEGDEMINAPCAEGAIGRAKWTGFSLKKVIKYCGGLEGGAKHLEIYSADTYFKGGQCMNYVVPVPWSKVRANEMRLV</sequence>